<gene>
    <name evidence="2" type="ORF">SAMN05444410_1128</name>
</gene>
<dbReference type="AlphaFoldDB" id="A0A8X8IHC2"/>
<keyword evidence="3" id="KW-1185">Reference proteome</keyword>
<evidence type="ECO:0000313" key="2">
    <source>
        <dbReference type="EMBL" id="SDX25872.1"/>
    </source>
</evidence>
<feature type="signal peptide" evidence="1">
    <location>
        <begin position="1"/>
        <end position="18"/>
    </location>
</feature>
<protein>
    <recommendedName>
        <fullName evidence="4">Type I phosphodiesterase / nucleotide pyrophosphatase</fullName>
    </recommendedName>
</protein>
<evidence type="ECO:0000256" key="1">
    <source>
        <dbReference type="SAM" id="SignalP"/>
    </source>
</evidence>
<name>A0A8X8IHC2_9BACT</name>
<evidence type="ECO:0008006" key="4">
    <source>
        <dbReference type="Google" id="ProtNLM"/>
    </source>
</evidence>
<reference evidence="2 3" key="1">
    <citation type="submission" date="2016-10" db="EMBL/GenBank/DDBJ databases">
        <authorList>
            <person name="Varghese N."/>
            <person name="Submissions S."/>
        </authorList>
    </citation>
    <scope>NUCLEOTIDE SEQUENCE [LARGE SCALE GENOMIC DNA]</scope>
    <source>
        <strain evidence="2 3">DSM 25353</strain>
    </source>
</reference>
<organism evidence="2 3">
    <name type="scientific">Hydrobacter penzbergensis</name>
    <dbReference type="NCBI Taxonomy" id="1235997"/>
    <lineage>
        <taxon>Bacteria</taxon>
        <taxon>Pseudomonadati</taxon>
        <taxon>Bacteroidota</taxon>
        <taxon>Chitinophagia</taxon>
        <taxon>Chitinophagales</taxon>
        <taxon>Chitinophagaceae</taxon>
        <taxon>Hydrobacter</taxon>
    </lineage>
</organism>
<proteinExistence type="predicted"/>
<sequence>MKALFSACCIFLALGLAAQNTPPAHNVFIITTDGFRWQEVFNGADATLISDPELVKDTSLLKTEFWDADMEIRGTTCLLMRVQNLT</sequence>
<keyword evidence="1" id="KW-0732">Signal</keyword>
<dbReference type="Proteomes" id="UP000198711">
    <property type="component" value="Unassembled WGS sequence"/>
</dbReference>
<dbReference type="RefSeq" id="WP_092724608.1">
    <property type="nucleotide sequence ID" value="NZ_FNNO01000012.1"/>
</dbReference>
<accession>A0A8X8IHC2</accession>
<evidence type="ECO:0000313" key="3">
    <source>
        <dbReference type="Proteomes" id="UP000198711"/>
    </source>
</evidence>
<comment type="caution">
    <text evidence="2">The sequence shown here is derived from an EMBL/GenBank/DDBJ whole genome shotgun (WGS) entry which is preliminary data.</text>
</comment>
<dbReference type="EMBL" id="FNNO01000012">
    <property type="protein sequence ID" value="SDX25872.1"/>
    <property type="molecule type" value="Genomic_DNA"/>
</dbReference>
<feature type="chain" id="PRO_5036469917" description="Type I phosphodiesterase / nucleotide pyrophosphatase" evidence="1">
    <location>
        <begin position="19"/>
        <end position="86"/>
    </location>
</feature>